<protein>
    <submittedName>
        <fullName evidence="2">E4 protein</fullName>
    </submittedName>
</protein>
<accession>A0A385PL49</accession>
<dbReference type="EMBL" id="MH777318">
    <property type="protein sequence ID" value="AYA94368.1"/>
    <property type="molecule type" value="Genomic_DNA"/>
</dbReference>
<evidence type="ECO:0000256" key="1">
    <source>
        <dbReference type="SAM" id="MobiDB-lite"/>
    </source>
</evidence>
<feature type="region of interest" description="Disordered" evidence="1">
    <location>
        <begin position="48"/>
        <end position="114"/>
    </location>
</feature>
<organism evidence="2">
    <name type="scientific">Human papillomavirus</name>
    <dbReference type="NCBI Taxonomy" id="10566"/>
    <lineage>
        <taxon>Viruses</taxon>
        <taxon>Monodnaviria</taxon>
        <taxon>Shotokuvirae</taxon>
        <taxon>Cossaviricota</taxon>
        <taxon>Papovaviricetes</taxon>
        <taxon>Zurhausenvirales</taxon>
        <taxon>Papillomaviridae</taxon>
    </lineage>
</organism>
<sequence length="151" mass="17683">MEPKYTFYCLKKMLPDLEIVENGLLMLKMNKFPFLPTAALGGLRLERPSLPPLPTLTASRDPLPTLRRPSEEERNRLRRKSLGLPRNHQLSDDDEENKENRVPRNDDEAVSEKQQVSAVVQLLKRLEEAIEQYHEEVYHDLNDFKRRLGIH</sequence>
<proteinExistence type="predicted"/>
<name>A0A385PL49_9PAPI</name>
<reference evidence="2" key="1">
    <citation type="journal article" date="2018" name="Nat. Med.">
        <title>Expanded skin virome in DOCK8-deficient patients.</title>
        <authorList>
            <consortium name="NISC Comparative Sequencing Program"/>
            <person name="Tirosh O."/>
            <person name="Conlan S."/>
            <person name="Deming C."/>
            <person name="Lee-Lin S.Q."/>
            <person name="Huang X."/>
            <person name="Su H.C."/>
            <person name="Freeman A.F."/>
            <person name="Segre J.A."/>
            <person name="Kong H.H."/>
        </authorList>
    </citation>
    <scope>NUCLEOTIDE SEQUENCE</scope>
    <source>
        <strain evidence="2">HPV-mSK_176</strain>
    </source>
</reference>
<evidence type="ECO:0000313" key="2">
    <source>
        <dbReference type="EMBL" id="AYA94368.1"/>
    </source>
</evidence>
<feature type="compositionally biased region" description="Basic and acidic residues" evidence="1">
    <location>
        <begin position="98"/>
        <end position="111"/>
    </location>
</feature>